<protein>
    <submittedName>
        <fullName evidence="2">Uncharacterized protein</fullName>
    </submittedName>
</protein>
<dbReference type="AlphaFoldDB" id="V6JDW6"/>
<feature type="region of interest" description="Disordered" evidence="1">
    <location>
        <begin position="1"/>
        <end position="20"/>
    </location>
</feature>
<accession>V6JDW6</accession>
<name>V6JDW6_STRRC</name>
<evidence type="ECO:0000256" key="1">
    <source>
        <dbReference type="SAM" id="MobiDB-lite"/>
    </source>
</evidence>
<keyword evidence="3" id="KW-1185">Reference proteome</keyword>
<evidence type="ECO:0000313" key="3">
    <source>
        <dbReference type="Proteomes" id="UP000017984"/>
    </source>
</evidence>
<dbReference type="HOGENOM" id="CLU_2071882_0_0_11"/>
<keyword evidence="2" id="KW-0614">Plasmid</keyword>
<organism evidence="2 3">
    <name type="scientific">Streptomyces roseochromogenus subsp. oscitans DS 12.976</name>
    <dbReference type="NCBI Taxonomy" id="1352936"/>
    <lineage>
        <taxon>Bacteria</taxon>
        <taxon>Bacillati</taxon>
        <taxon>Actinomycetota</taxon>
        <taxon>Actinomycetes</taxon>
        <taxon>Kitasatosporales</taxon>
        <taxon>Streptomycetaceae</taxon>
        <taxon>Streptomyces</taxon>
    </lineage>
</organism>
<reference evidence="2 3" key="1">
    <citation type="journal article" date="2014" name="Genome Announc.">
        <title>Draft Genome Sequence of Streptomyces roseochromogenes subsp. oscitans DS 12.976, Producer of the Aminocoumarin Antibiotic Clorobiocin.</title>
        <authorList>
            <person name="Ruckert C."/>
            <person name="Kalinowski J."/>
            <person name="Heide L."/>
            <person name="Apel A.K."/>
        </authorList>
    </citation>
    <scope>NUCLEOTIDE SEQUENCE [LARGE SCALE GENOMIC DNA]</scope>
    <source>
        <strain evidence="2 3">DS 12.976</strain>
        <plasmid evidence="2">pSros1</plasmid>
    </source>
</reference>
<proteinExistence type="predicted"/>
<comment type="caution">
    <text evidence="2">The sequence shown here is derived from an EMBL/GenBank/DDBJ whole genome shotgun (WGS) entry which is preliminary data.</text>
</comment>
<sequence>MRWGDEVRPAAGVAPSRTTAVDEEKLAAALDLLEVRSVDTLDEVPDLTDHYAQALAALVNANLHAHHLAGPVGPGWRPQLVDLMEALRQSVQDAGVERGEASPGVASTPWNPRPRKRS</sequence>
<dbReference type="PATRIC" id="fig|1352936.5.peg.9605"/>
<geneLocation type="plasmid" evidence="2 3">
    <name>pSros1</name>
</geneLocation>
<dbReference type="EMBL" id="AWQX01000401">
    <property type="protein sequence ID" value="EST17918.1"/>
    <property type="molecule type" value="Genomic_DNA"/>
</dbReference>
<evidence type="ECO:0000313" key="2">
    <source>
        <dbReference type="EMBL" id="EST17918.1"/>
    </source>
</evidence>
<dbReference type="Proteomes" id="UP000017984">
    <property type="component" value="Plasmid pSros1"/>
</dbReference>
<feature type="region of interest" description="Disordered" evidence="1">
    <location>
        <begin position="92"/>
        <end position="118"/>
    </location>
</feature>
<gene>
    <name evidence="2" type="ORF">M878_46190</name>
</gene>